<proteinExistence type="predicted"/>
<feature type="signal peptide" evidence="1">
    <location>
        <begin position="1"/>
        <end position="23"/>
    </location>
</feature>
<dbReference type="SUPFAM" id="SSF49503">
    <property type="entry name" value="Cupredoxins"/>
    <property type="match status" value="1"/>
</dbReference>
<keyword evidence="1" id="KW-0732">Signal</keyword>
<dbReference type="EMBL" id="BAAAQM010000046">
    <property type="protein sequence ID" value="GAA1991615.1"/>
    <property type="molecule type" value="Genomic_DNA"/>
</dbReference>
<comment type="caution">
    <text evidence="2">The sequence shown here is derived from an EMBL/GenBank/DDBJ whole genome shotgun (WGS) entry which is preliminary data.</text>
</comment>
<dbReference type="InterPro" id="IPR008972">
    <property type="entry name" value="Cupredoxin"/>
</dbReference>
<dbReference type="Gene3D" id="2.60.40.420">
    <property type="entry name" value="Cupredoxins - blue copper proteins"/>
    <property type="match status" value="1"/>
</dbReference>
<evidence type="ECO:0008006" key="4">
    <source>
        <dbReference type="Google" id="ProtNLM"/>
    </source>
</evidence>
<sequence>MAVPRILFAVPLLVLGAAAPALAHPAAAPAGRANLVGMRQESFSRDTVTLHVGDTLELFNDSDFLHVVAPGRDARVADQAGEPRFGARDVVSVPRGTAYQTMTWGAPGTYHVTCTLHPEMNLTVVVLPSS</sequence>
<keyword evidence="3" id="KW-1185">Reference proteome</keyword>
<dbReference type="Proteomes" id="UP001499854">
    <property type="component" value="Unassembled WGS sequence"/>
</dbReference>
<name>A0ABN2SS61_9ACTN</name>
<feature type="chain" id="PRO_5046294069" description="Blue (Type 1) copper domain protein" evidence="1">
    <location>
        <begin position="24"/>
        <end position="130"/>
    </location>
</feature>
<evidence type="ECO:0000313" key="2">
    <source>
        <dbReference type="EMBL" id="GAA1991615.1"/>
    </source>
</evidence>
<evidence type="ECO:0000256" key="1">
    <source>
        <dbReference type="SAM" id="SignalP"/>
    </source>
</evidence>
<protein>
    <recommendedName>
        <fullName evidence="4">Blue (Type 1) copper domain protein</fullName>
    </recommendedName>
</protein>
<gene>
    <name evidence="2" type="ORF">GCM10009838_63880</name>
</gene>
<dbReference type="RefSeq" id="WP_344660875.1">
    <property type="nucleotide sequence ID" value="NZ_BAAAQM010000046.1"/>
</dbReference>
<organism evidence="2 3">
    <name type="scientific">Catenulispora subtropica</name>
    <dbReference type="NCBI Taxonomy" id="450798"/>
    <lineage>
        <taxon>Bacteria</taxon>
        <taxon>Bacillati</taxon>
        <taxon>Actinomycetota</taxon>
        <taxon>Actinomycetes</taxon>
        <taxon>Catenulisporales</taxon>
        <taxon>Catenulisporaceae</taxon>
        <taxon>Catenulispora</taxon>
    </lineage>
</organism>
<evidence type="ECO:0000313" key="3">
    <source>
        <dbReference type="Proteomes" id="UP001499854"/>
    </source>
</evidence>
<reference evidence="2 3" key="1">
    <citation type="journal article" date="2019" name="Int. J. Syst. Evol. Microbiol.">
        <title>The Global Catalogue of Microorganisms (GCM) 10K type strain sequencing project: providing services to taxonomists for standard genome sequencing and annotation.</title>
        <authorList>
            <consortium name="The Broad Institute Genomics Platform"/>
            <consortium name="The Broad Institute Genome Sequencing Center for Infectious Disease"/>
            <person name="Wu L."/>
            <person name="Ma J."/>
        </authorList>
    </citation>
    <scope>NUCLEOTIDE SEQUENCE [LARGE SCALE GENOMIC DNA]</scope>
    <source>
        <strain evidence="2 3">JCM 16013</strain>
    </source>
</reference>
<accession>A0ABN2SS61</accession>